<dbReference type="AlphaFoldDB" id="A0A0F9QEJ7"/>
<sequence>MRTIRLPAKVLQEYEWKGRYSVCTVKVDWPELQLTDDQIVANAHAMLYGQERPHPDLSLISIEIEHPTVRDV</sequence>
<comment type="caution">
    <text evidence="1">The sequence shown here is derived from an EMBL/GenBank/DDBJ whole genome shotgun (WGS) entry which is preliminary data.</text>
</comment>
<gene>
    <name evidence="1" type="ORF">LCGC14_0712850</name>
</gene>
<evidence type="ECO:0000313" key="1">
    <source>
        <dbReference type="EMBL" id="KKN42475.1"/>
    </source>
</evidence>
<reference evidence="1" key="1">
    <citation type="journal article" date="2015" name="Nature">
        <title>Complex archaea that bridge the gap between prokaryotes and eukaryotes.</title>
        <authorList>
            <person name="Spang A."/>
            <person name="Saw J.H."/>
            <person name="Jorgensen S.L."/>
            <person name="Zaremba-Niedzwiedzka K."/>
            <person name="Martijn J."/>
            <person name="Lind A.E."/>
            <person name="van Eijk R."/>
            <person name="Schleper C."/>
            <person name="Guy L."/>
            <person name="Ettema T.J."/>
        </authorList>
    </citation>
    <scope>NUCLEOTIDE SEQUENCE</scope>
</reference>
<proteinExistence type="predicted"/>
<organism evidence="1">
    <name type="scientific">marine sediment metagenome</name>
    <dbReference type="NCBI Taxonomy" id="412755"/>
    <lineage>
        <taxon>unclassified sequences</taxon>
        <taxon>metagenomes</taxon>
        <taxon>ecological metagenomes</taxon>
    </lineage>
</organism>
<accession>A0A0F9QEJ7</accession>
<dbReference type="EMBL" id="LAZR01001578">
    <property type="protein sequence ID" value="KKN42475.1"/>
    <property type="molecule type" value="Genomic_DNA"/>
</dbReference>
<name>A0A0F9QEJ7_9ZZZZ</name>
<protein>
    <submittedName>
        <fullName evidence="1">Uncharacterized protein</fullName>
    </submittedName>
</protein>